<accession>A0A7Y7U6F0</accession>
<keyword evidence="2" id="KW-1185">Reference proteome</keyword>
<gene>
    <name evidence="1" type="ORF">HW554_13900</name>
</gene>
<proteinExistence type="predicted"/>
<dbReference type="RefSeq" id="WP_176909187.1">
    <property type="nucleotide sequence ID" value="NZ_JABKAU010000027.1"/>
</dbReference>
<protein>
    <submittedName>
        <fullName evidence="1">Uncharacterized protein</fullName>
    </submittedName>
</protein>
<comment type="caution">
    <text evidence="1">The sequence shown here is derived from an EMBL/GenBank/DDBJ whole genome shotgun (WGS) entry which is preliminary data.</text>
</comment>
<evidence type="ECO:0000313" key="2">
    <source>
        <dbReference type="Proteomes" id="UP000565521"/>
    </source>
</evidence>
<reference evidence="1 2" key="1">
    <citation type="submission" date="2020-05" db="EMBL/GenBank/DDBJ databases">
        <title>Hymenobacter terrestris sp. nov. and Hymenobacter lapidiphilus sp. nov., isolated from regoliths in Antarctica.</title>
        <authorList>
            <person name="Sedlacek I."/>
            <person name="Pantucek R."/>
            <person name="Zeman M."/>
            <person name="Holochova P."/>
            <person name="Kralova S."/>
            <person name="Stankova E."/>
            <person name="Sedo O."/>
            <person name="Micenkova L."/>
            <person name="Svec P."/>
            <person name="Gupta V."/>
            <person name="Sood U."/>
            <person name="Korpole U.S."/>
            <person name="Lal R."/>
        </authorList>
    </citation>
    <scope>NUCLEOTIDE SEQUENCE [LARGE SCALE GENOMIC DNA]</scope>
    <source>
        <strain evidence="1 2">P5342</strain>
    </source>
</reference>
<dbReference type="Proteomes" id="UP000565521">
    <property type="component" value="Unassembled WGS sequence"/>
</dbReference>
<dbReference type="AlphaFoldDB" id="A0A7Y7U6F0"/>
<sequence>MIPTDPFVRIYGMPIPELAPVATGRRLTFAAQSGERAHVFRRVGGAAGPWHRVAVHARCPFVDEDVFAPGTFVEYYVHVQGGTADGSDRDRSHLLSTTI</sequence>
<name>A0A7Y7U6F0_9BACT</name>
<evidence type="ECO:0000313" key="1">
    <source>
        <dbReference type="EMBL" id="NVO32307.1"/>
    </source>
</evidence>
<dbReference type="EMBL" id="JABKAU010000027">
    <property type="protein sequence ID" value="NVO32307.1"/>
    <property type="molecule type" value="Genomic_DNA"/>
</dbReference>
<organism evidence="1 2">
    <name type="scientific">Hymenobacter lapidiphilus</name>
    <dbReference type="NCBI Taxonomy" id="2608003"/>
    <lineage>
        <taxon>Bacteria</taxon>
        <taxon>Pseudomonadati</taxon>
        <taxon>Bacteroidota</taxon>
        <taxon>Cytophagia</taxon>
        <taxon>Cytophagales</taxon>
        <taxon>Hymenobacteraceae</taxon>
        <taxon>Hymenobacter</taxon>
    </lineage>
</organism>